<protein>
    <recommendedName>
        <fullName evidence="4">Reverse transcriptase domain-containing protein</fullName>
    </recommendedName>
</protein>
<name>A0ABQ5FRN9_9ASTR</name>
<organism evidence="2 3">
    <name type="scientific">Tanacetum coccineum</name>
    <dbReference type="NCBI Taxonomy" id="301880"/>
    <lineage>
        <taxon>Eukaryota</taxon>
        <taxon>Viridiplantae</taxon>
        <taxon>Streptophyta</taxon>
        <taxon>Embryophyta</taxon>
        <taxon>Tracheophyta</taxon>
        <taxon>Spermatophyta</taxon>
        <taxon>Magnoliopsida</taxon>
        <taxon>eudicotyledons</taxon>
        <taxon>Gunneridae</taxon>
        <taxon>Pentapetalae</taxon>
        <taxon>asterids</taxon>
        <taxon>campanulids</taxon>
        <taxon>Asterales</taxon>
        <taxon>Asteraceae</taxon>
        <taxon>Asteroideae</taxon>
        <taxon>Anthemideae</taxon>
        <taxon>Anthemidinae</taxon>
        <taxon>Tanacetum</taxon>
    </lineage>
</organism>
<gene>
    <name evidence="2" type="ORF">Tco_1016602</name>
</gene>
<keyword evidence="3" id="KW-1185">Reference proteome</keyword>
<feature type="region of interest" description="Disordered" evidence="1">
    <location>
        <begin position="35"/>
        <end position="55"/>
    </location>
</feature>
<dbReference type="EMBL" id="BQNB010017605">
    <property type="protein sequence ID" value="GJT65122.1"/>
    <property type="molecule type" value="Genomic_DNA"/>
</dbReference>
<accession>A0ABQ5FRN9</accession>
<dbReference type="Proteomes" id="UP001151760">
    <property type="component" value="Unassembled WGS sequence"/>
</dbReference>
<evidence type="ECO:0000313" key="3">
    <source>
        <dbReference type="Proteomes" id="UP001151760"/>
    </source>
</evidence>
<evidence type="ECO:0008006" key="4">
    <source>
        <dbReference type="Google" id="ProtNLM"/>
    </source>
</evidence>
<evidence type="ECO:0000313" key="2">
    <source>
        <dbReference type="EMBL" id="GJT65122.1"/>
    </source>
</evidence>
<reference evidence="2" key="1">
    <citation type="journal article" date="2022" name="Int. J. Mol. Sci.">
        <title>Draft Genome of Tanacetum Coccineum: Genomic Comparison of Closely Related Tanacetum-Family Plants.</title>
        <authorList>
            <person name="Yamashiro T."/>
            <person name="Shiraishi A."/>
            <person name="Nakayama K."/>
            <person name="Satake H."/>
        </authorList>
    </citation>
    <scope>NUCLEOTIDE SEQUENCE</scope>
</reference>
<evidence type="ECO:0000256" key="1">
    <source>
        <dbReference type="SAM" id="MobiDB-lite"/>
    </source>
</evidence>
<proteinExistence type="predicted"/>
<reference evidence="2" key="2">
    <citation type="submission" date="2022-01" db="EMBL/GenBank/DDBJ databases">
        <authorList>
            <person name="Yamashiro T."/>
            <person name="Shiraishi A."/>
            <person name="Satake H."/>
            <person name="Nakayama K."/>
        </authorList>
    </citation>
    <scope>NUCLEOTIDE SEQUENCE</scope>
</reference>
<comment type="caution">
    <text evidence="2">The sequence shown here is derived from an EMBL/GenBank/DDBJ whole genome shotgun (WGS) entry which is preliminary data.</text>
</comment>
<sequence>MPLRVMSRSADRPAATSLGGWERVAELVMKVTVRDPRREGNVEPTGELEESRQNDQSVEVQWGVWIESLTSPRFGMWNSQNMHMLGREVVVGMSWDKFKVLMREEFCPSNETQKLETELWNHAMVGAGYAAYTDRFHKLAR</sequence>